<comment type="caution">
    <text evidence="10">The sequence shown here is derived from an EMBL/GenBank/DDBJ whole genome shotgun (WGS) entry which is preliminary data.</text>
</comment>
<dbReference type="EMBL" id="AQGU01000025">
    <property type="protein sequence ID" value="MBE0359494.1"/>
    <property type="molecule type" value="Genomic_DNA"/>
</dbReference>
<keyword evidence="4 7" id="KW-0808">Transferase</keyword>
<dbReference type="PANTHER" id="PTHR22807:SF30">
    <property type="entry name" value="28S RRNA (CYTOSINE(4447)-C(5))-METHYLTRANSFERASE-RELATED"/>
    <property type="match status" value="1"/>
</dbReference>
<dbReference type="Gene3D" id="3.40.50.150">
    <property type="entry name" value="Vaccinia Virus protein VP39"/>
    <property type="match status" value="1"/>
</dbReference>
<proteinExistence type="inferred from homology"/>
<feature type="binding site" evidence="7 8">
    <location>
        <begin position="156"/>
        <end position="162"/>
    </location>
    <ligand>
        <name>S-adenosyl-L-methionine</name>
        <dbReference type="ChEBI" id="CHEBI:59789"/>
    </ligand>
</feature>
<dbReference type="Gene3D" id="3.10.450.720">
    <property type="match status" value="1"/>
</dbReference>
<keyword evidence="6 7" id="KW-0694">RNA-binding</keyword>
<keyword evidence="11" id="KW-1185">Reference proteome</keyword>
<feature type="binding site" evidence="7 8">
    <location>
        <position position="180"/>
    </location>
    <ligand>
        <name>S-adenosyl-L-methionine</name>
        <dbReference type="ChEBI" id="CHEBI:59789"/>
    </ligand>
</feature>
<evidence type="ECO:0000256" key="2">
    <source>
        <dbReference type="ARBA" id="ARBA00022552"/>
    </source>
</evidence>
<evidence type="ECO:0000256" key="4">
    <source>
        <dbReference type="ARBA" id="ARBA00022679"/>
    </source>
</evidence>
<dbReference type="EC" id="2.1.1.178" evidence="7"/>
<dbReference type="PANTHER" id="PTHR22807">
    <property type="entry name" value="NOP2 YEAST -RELATED NOL1/NOP2/FMU SUN DOMAIN-CONTAINING"/>
    <property type="match status" value="1"/>
</dbReference>
<dbReference type="SUPFAM" id="SSF53335">
    <property type="entry name" value="S-adenosyl-L-methionine-dependent methyltransferases"/>
    <property type="match status" value="1"/>
</dbReference>
<reference evidence="10 11" key="1">
    <citation type="submission" date="2015-06" db="EMBL/GenBank/DDBJ databases">
        <title>Genome sequence of Pseudoalteromonas aliena.</title>
        <authorList>
            <person name="Xie B.-B."/>
            <person name="Rong J.-C."/>
            <person name="Qin Q.-L."/>
            <person name="Zhang Y.-Z."/>
        </authorList>
    </citation>
    <scope>NUCLEOTIDE SEQUENCE [LARGE SCALE GENOMIC DNA]</scope>
    <source>
        <strain evidence="10 11">SW19</strain>
    </source>
</reference>
<comment type="function">
    <text evidence="7">Specifically methylates the cytosine at position 1407 (m5C1407) of 16S rRNA.</text>
</comment>
<dbReference type="InterPro" id="IPR023267">
    <property type="entry name" value="RCMT"/>
</dbReference>
<comment type="similarity">
    <text evidence="7 8">Belongs to the class I-like SAM-binding methyltransferase superfamily. RsmB/NOP family.</text>
</comment>
<organism evidence="10 11">
    <name type="scientific">Pseudoalteromonas aliena SW19</name>
    <dbReference type="NCBI Taxonomy" id="1314866"/>
    <lineage>
        <taxon>Bacteria</taxon>
        <taxon>Pseudomonadati</taxon>
        <taxon>Pseudomonadota</taxon>
        <taxon>Gammaproteobacteria</taxon>
        <taxon>Alteromonadales</taxon>
        <taxon>Pseudoalteromonadaceae</taxon>
        <taxon>Pseudoalteromonas</taxon>
    </lineage>
</organism>
<dbReference type="PRINTS" id="PR02008">
    <property type="entry name" value="RCMTFAMILY"/>
</dbReference>
<feature type="active site" description="Nucleophile" evidence="7 8">
    <location>
        <position position="278"/>
    </location>
</feature>
<evidence type="ECO:0000256" key="6">
    <source>
        <dbReference type="ARBA" id="ARBA00022884"/>
    </source>
</evidence>
<dbReference type="InterPro" id="IPR049560">
    <property type="entry name" value="MeTrfase_RsmB-F_NOP2_cat"/>
</dbReference>
<protein>
    <recommendedName>
        <fullName evidence="7">Ribosomal RNA small subunit methyltransferase F</fullName>
        <ecNumber evidence="7">2.1.1.178</ecNumber>
    </recommendedName>
    <alternativeName>
        <fullName evidence="7">16S rRNA m5C1407 methyltransferase</fullName>
    </alternativeName>
    <alternativeName>
        <fullName evidence="7">rRNA (cytosine-C(5)-)-methyltransferase RsmF</fullName>
    </alternativeName>
</protein>
<dbReference type="Pfam" id="PF13636">
    <property type="entry name" value="Methyltranf_PUA"/>
    <property type="match status" value="1"/>
</dbReference>
<dbReference type="NCBIfam" id="TIGR00446">
    <property type="entry name" value="nop2p"/>
    <property type="match status" value="1"/>
</dbReference>
<evidence type="ECO:0000313" key="11">
    <source>
        <dbReference type="Proteomes" id="UP000648482"/>
    </source>
</evidence>
<evidence type="ECO:0000256" key="5">
    <source>
        <dbReference type="ARBA" id="ARBA00022691"/>
    </source>
</evidence>
<evidence type="ECO:0000256" key="3">
    <source>
        <dbReference type="ARBA" id="ARBA00022603"/>
    </source>
</evidence>
<sequence>MLRFLALKMRYINAIIALYFYSMSQRVNANTFIPEHFIDDVKTYLPAHLNLDDFLNACRRPLRKSIRVNTLKISIEEFVERATEKNWLLTPIPWCSKGFWLERPSDEEQNLALGNTDLHLSGAMYVQEASSMLPPIALKQSIELTGTQNNTVLDMASAPGSKTSQLAALMNNQGVLVANELSSSRLKVLSATLKRMGVGNCALSHFDGVIFGNYMFECFDSILLDAPCSGEGTVRKDADALKNWSIESNIEIAQVQKDLIKSAFYALKPGGTLVYSTCTLTPLENQQVCDYLLSEFGDYIAPESLSDLFEGASKATTSEGYLHVWPQTFDSEGFFIAKFKKHASCDNPNQTVKKGAFPFNEFDKKQSVAFMQSLKKHFGLTNLPGNLMQRDKELWLFPQGFEALQNKIKYARLGIQIGIIHKNGVRLTHEFATVFGNECKTNIYALNNEQANDYFQGKDIRLTEATQTIGEVVLTLCGCPIGLGKWQKNKIKNSLPRDLVQNTQLISWI</sequence>
<evidence type="ECO:0000259" key="9">
    <source>
        <dbReference type="PROSITE" id="PS51686"/>
    </source>
</evidence>
<feature type="binding site" evidence="7 8">
    <location>
        <position position="207"/>
    </location>
    <ligand>
        <name>S-adenosyl-L-methionine</name>
        <dbReference type="ChEBI" id="CHEBI:59789"/>
    </ligand>
</feature>
<dbReference type="Pfam" id="PF17125">
    <property type="entry name" value="Methyltr_RsmF_N"/>
    <property type="match status" value="1"/>
</dbReference>
<dbReference type="InterPro" id="IPR001678">
    <property type="entry name" value="MeTrfase_RsmB-F_NOP2_dom"/>
</dbReference>
<keyword evidence="2 7" id="KW-0698">rRNA processing</keyword>
<keyword evidence="5 7" id="KW-0949">S-adenosyl-L-methionine</keyword>
<dbReference type="InterPro" id="IPR029063">
    <property type="entry name" value="SAM-dependent_MTases_sf"/>
</dbReference>
<name>A0ABR9DYP6_9GAMM</name>
<dbReference type="InterPro" id="IPR011023">
    <property type="entry name" value="Nop2p"/>
</dbReference>
<evidence type="ECO:0000256" key="7">
    <source>
        <dbReference type="HAMAP-Rule" id="MF_01579"/>
    </source>
</evidence>
<feature type="domain" description="SAM-dependent MTase RsmB/NOP-type" evidence="9">
    <location>
        <begin position="54"/>
        <end position="342"/>
    </location>
</feature>
<comment type="subcellular location">
    <subcellularLocation>
        <location evidence="7">Cytoplasm</location>
    </subcellularLocation>
</comment>
<accession>A0ABR9DYP6</accession>
<keyword evidence="1 7" id="KW-0963">Cytoplasm</keyword>
<evidence type="ECO:0000256" key="1">
    <source>
        <dbReference type="ARBA" id="ARBA00022490"/>
    </source>
</evidence>
<dbReference type="PROSITE" id="PS51686">
    <property type="entry name" value="SAM_MT_RSMB_NOP"/>
    <property type="match status" value="1"/>
</dbReference>
<gene>
    <name evidence="7 10" type="primary">rsmF</name>
    <name evidence="10" type="ORF">PALI_a0759</name>
</gene>
<dbReference type="InterPro" id="IPR027391">
    <property type="entry name" value="Nol1_Nop2_Fmu_2"/>
</dbReference>
<comment type="catalytic activity">
    <reaction evidence="7">
        <text>cytidine(1407) in 16S rRNA + S-adenosyl-L-methionine = 5-methylcytidine(1407) in 16S rRNA + S-adenosyl-L-homocysteine + H(+)</text>
        <dbReference type="Rhea" id="RHEA:42756"/>
        <dbReference type="Rhea" id="RHEA-COMP:10223"/>
        <dbReference type="Rhea" id="RHEA-COMP:10224"/>
        <dbReference type="ChEBI" id="CHEBI:15378"/>
        <dbReference type="ChEBI" id="CHEBI:57856"/>
        <dbReference type="ChEBI" id="CHEBI:59789"/>
        <dbReference type="ChEBI" id="CHEBI:74483"/>
        <dbReference type="ChEBI" id="CHEBI:82748"/>
        <dbReference type="EC" id="2.1.1.178"/>
    </reaction>
</comment>
<keyword evidence="3 7" id="KW-0489">Methyltransferase</keyword>
<evidence type="ECO:0000256" key="8">
    <source>
        <dbReference type="PROSITE-ProRule" id="PRU01023"/>
    </source>
</evidence>
<dbReference type="InterPro" id="IPR023545">
    <property type="entry name" value="rRNA_ssu_MeTfrase_F"/>
</dbReference>
<dbReference type="Proteomes" id="UP000648482">
    <property type="component" value="Unassembled WGS sequence"/>
</dbReference>
<evidence type="ECO:0000313" key="10">
    <source>
        <dbReference type="EMBL" id="MBE0359494.1"/>
    </source>
</evidence>
<dbReference type="Pfam" id="PF01189">
    <property type="entry name" value="Methyltr_RsmB-F"/>
    <property type="match status" value="1"/>
</dbReference>
<dbReference type="InterPro" id="IPR048457">
    <property type="entry name" value="YebU_pre-PUA_dom"/>
</dbReference>
<feature type="binding site" evidence="7 8">
    <location>
        <position position="225"/>
    </location>
    <ligand>
        <name>S-adenosyl-L-methionine</name>
        <dbReference type="ChEBI" id="CHEBI:59789"/>
    </ligand>
</feature>
<dbReference type="InterPro" id="IPR031341">
    <property type="entry name" value="Methyltr_RsmF_N"/>
</dbReference>
<dbReference type="HAMAP" id="MF_01579">
    <property type="entry name" value="16SrRNA_methyltr_F"/>
    <property type="match status" value="1"/>
</dbReference>
<dbReference type="Pfam" id="PF21150">
    <property type="entry name" value="YebU_pre-PUA_dom"/>
    <property type="match status" value="1"/>
</dbReference>
<dbReference type="NCBIfam" id="NF008898">
    <property type="entry name" value="PRK11933.1"/>
    <property type="match status" value="1"/>
</dbReference>